<organism evidence="1">
    <name type="scientific">Spongospora subterranea</name>
    <dbReference type="NCBI Taxonomy" id="70186"/>
    <lineage>
        <taxon>Eukaryota</taxon>
        <taxon>Sar</taxon>
        <taxon>Rhizaria</taxon>
        <taxon>Endomyxa</taxon>
        <taxon>Phytomyxea</taxon>
        <taxon>Plasmodiophorida</taxon>
        <taxon>Plasmodiophoridae</taxon>
        <taxon>Spongospora</taxon>
    </lineage>
</organism>
<dbReference type="EMBL" id="HACM01001755">
    <property type="protein sequence ID" value="CRZ02197.1"/>
    <property type="molecule type" value="Transcribed_RNA"/>
</dbReference>
<name>A0A0H5QKP2_9EUKA</name>
<reference evidence="1" key="1">
    <citation type="submission" date="2015-04" db="EMBL/GenBank/DDBJ databases">
        <title>The genome sequence of the plant pathogenic Rhizarian Plasmodiophora brassicae reveals insights in its biotrophic life cycle and the origin of chitin synthesis.</title>
        <authorList>
            <person name="Schwelm A."/>
            <person name="Fogelqvist J."/>
            <person name="Knaust A."/>
            <person name="Julke S."/>
            <person name="Lilja T."/>
            <person name="Dhandapani V."/>
            <person name="Bonilla-Rosso G."/>
            <person name="Karlsson M."/>
            <person name="Shevchenko A."/>
            <person name="Choi S.R."/>
            <person name="Kim H.G."/>
            <person name="Park J.Y."/>
            <person name="Lim Y.P."/>
            <person name="Ludwig-Muller J."/>
            <person name="Dixelius C."/>
        </authorList>
    </citation>
    <scope>NUCLEOTIDE SEQUENCE</scope>
    <source>
        <tissue evidence="1">Potato root galls</tissue>
    </source>
</reference>
<dbReference type="AlphaFoldDB" id="A0A0H5QKP2"/>
<protein>
    <submittedName>
        <fullName evidence="1">Uncharacterized protein</fullName>
    </submittedName>
</protein>
<accession>A0A0H5QKP2</accession>
<sequence length="105" mass="12274">MFDCTLVECTLMQALERTSVPRSTILSPTSRDNCRLKIRRWKSLLTFCQTVLYKFKSSETRDVAMMFLQNLPPVYKDVMKLDFDGNYSYMGMQLSQFSFPFAVQS</sequence>
<evidence type="ECO:0000313" key="1">
    <source>
        <dbReference type="EMBL" id="CRZ02197.1"/>
    </source>
</evidence>
<proteinExistence type="predicted"/>